<name>A0ABC8YSJ9_9POAL</name>
<accession>A0ABC8YSJ9</accession>
<keyword evidence="2" id="KW-1185">Reference proteome</keyword>
<reference evidence="1" key="1">
    <citation type="submission" date="2024-10" db="EMBL/GenBank/DDBJ databases">
        <authorList>
            <person name="Ryan C."/>
        </authorList>
    </citation>
    <scope>NUCLEOTIDE SEQUENCE [LARGE SCALE GENOMIC DNA]</scope>
</reference>
<dbReference type="AlphaFoldDB" id="A0ABC8YSJ9"/>
<evidence type="ECO:0000313" key="1">
    <source>
        <dbReference type="EMBL" id="CAL4949126.1"/>
    </source>
</evidence>
<evidence type="ECO:0000313" key="2">
    <source>
        <dbReference type="Proteomes" id="UP001497457"/>
    </source>
</evidence>
<organism evidence="1 2">
    <name type="scientific">Urochloa decumbens</name>
    <dbReference type="NCBI Taxonomy" id="240449"/>
    <lineage>
        <taxon>Eukaryota</taxon>
        <taxon>Viridiplantae</taxon>
        <taxon>Streptophyta</taxon>
        <taxon>Embryophyta</taxon>
        <taxon>Tracheophyta</taxon>
        <taxon>Spermatophyta</taxon>
        <taxon>Magnoliopsida</taxon>
        <taxon>Liliopsida</taxon>
        <taxon>Poales</taxon>
        <taxon>Poaceae</taxon>
        <taxon>PACMAD clade</taxon>
        <taxon>Panicoideae</taxon>
        <taxon>Panicodae</taxon>
        <taxon>Paniceae</taxon>
        <taxon>Melinidinae</taxon>
        <taxon>Urochloa</taxon>
    </lineage>
</organism>
<sequence length="227" mass="25727">MSQPPPVLVFSSMENAETLREGRGVGQVLLEVDRKTSLINAVDIKDHTRAGVLGFQVLNPELLDLKSRTKTNLEKAFTLMMDDWLKDIDQGMNATNTSIGILTRKLDNPLDDIPPIGPPLDERNRGIPQVLYLPPTHSEFASYEHENAPPFYLPLSDDAVKAAALKQDREAQKAWWTANRIFLEVKKQLLEDMKVRMEIRLNTVMRQTVKAESDLGSGYINFEFLHK</sequence>
<dbReference type="EMBL" id="OZ075127">
    <property type="protein sequence ID" value="CAL4949126.1"/>
    <property type="molecule type" value="Genomic_DNA"/>
</dbReference>
<gene>
    <name evidence="1" type="ORF">URODEC1_LOCUS37797</name>
</gene>
<dbReference type="Proteomes" id="UP001497457">
    <property type="component" value="Chromosome 17b"/>
</dbReference>
<proteinExistence type="predicted"/>
<protein>
    <submittedName>
        <fullName evidence="1">Uncharacterized protein</fullName>
    </submittedName>
</protein>